<proteinExistence type="predicted"/>
<dbReference type="HOGENOM" id="CLU_140153_0_0_6"/>
<accession>V2VIX7</accession>
<dbReference type="PATRIC" id="fig|1341683.3.peg.2922"/>
<dbReference type="AlphaFoldDB" id="V2VIX7"/>
<dbReference type="Proteomes" id="UP000018418">
    <property type="component" value="Unassembled WGS sequence"/>
</dbReference>
<dbReference type="OrthoDB" id="583593at2"/>
<organism evidence="1 2">
    <name type="scientific">Acinetobacter brisouii CIP 110357</name>
    <dbReference type="NCBI Taxonomy" id="1341683"/>
    <lineage>
        <taxon>Bacteria</taxon>
        <taxon>Pseudomonadati</taxon>
        <taxon>Pseudomonadota</taxon>
        <taxon>Gammaproteobacteria</taxon>
        <taxon>Moraxellales</taxon>
        <taxon>Moraxellaceae</taxon>
        <taxon>Acinetobacter</taxon>
    </lineage>
</organism>
<reference evidence="1 2" key="1">
    <citation type="submission" date="2013-10" db="EMBL/GenBank/DDBJ databases">
        <title>The Genome Sequence of Acinetobacter brisouii CIP 110357.</title>
        <authorList>
            <consortium name="The Broad Institute Genomics Platform"/>
            <consortium name="The Broad Institute Genome Sequencing Center for Infectious Disease"/>
            <person name="Cerqueira G."/>
            <person name="Feldgarden M."/>
            <person name="Courvalin P."/>
            <person name="Grillot-Courvalin C."/>
            <person name="Clermont D."/>
            <person name="Rocha E."/>
            <person name="Yoon E.-J."/>
            <person name="Nemec A."/>
            <person name="Young S.K."/>
            <person name="Zeng Q."/>
            <person name="Gargeya S."/>
            <person name="Fitzgerald M."/>
            <person name="Abouelleil A."/>
            <person name="Alvarado L."/>
            <person name="Berlin A.M."/>
            <person name="Chapman S.B."/>
            <person name="Gainer-Dewar J."/>
            <person name="Goldberg J."/>
            <person name="Gnerre S."/>
            <person name="Griggs A."/>
            <person name="Gujja S."/>
            <person name="Hansen M."/>
            <person name="Howarth C."/>
            <person name="Imamovic A."/>
            <person name="Ireland A."/>
            <person name="Larimer J."/>
            <person name="McCowan C."/>
            <person name="Murphy C."/>
            <person name="Pearson M."/>
            <person name="Poon T.W."/>
            <person name="Priest M."/>
            <person name="Roberts A."/>
            <person name="Saif S."/>
            <person name="Shea T."/>
            <person name="Sykes S."/>
            <person name="Wortman J."/>
            <person name="Nusbaum C."/>
            <person name="Birren B."/>
        </authorList>
    </citation>
    <scope>NUCLEOTIDE SEQUENCE [LARGE SCALE GENOMIC DNA]</scope>
    <source>
        <strain evidence="1 2">CIP 110357</strain>
    </source>
</reference>
<dbReference type="Gene3D" id="3.40.960.10">
    <property type="entry name" value="VSR Endonuclease"/>
    <property type="match status" value="1"/>
</dbReference>
<evidence type="ECO:0008006" key="3">
    <source>
        <dbReference type="Google" id="ProtNLM"/>
    </source>
</evidence>
<dbReference type="RefSeq" id="WP_004904522.1">
    <property type="nucleotide sequence ID" value="NZ_BBTI01000016.1"/>
</dbReference>
<evidence type="ECO:0000313" key="2">
    <source>
        <dbReference type="Proteomes" id="UP000018418"/>
    </source>
</evidence>
<dbReference type="EMBL" id="AYEU01000015">
    <property type="protein sequence ID" value="ESK47479.1"/>
    <property type="molecule type" value="Genomic_DNA"/>
</dbReference>
<comment type="caution">
    <text evidence="1">The sequence shown here is derived from an EMBL/GenBank/DDBJ whole genome shotgun (WGS) entry which is preliminary data.</text>
</comment>
<sequence length="144" mass="16386">MGSARKRSRLTLADLSKISPKIRQQIKKQRAALDMGSIGEEDLSVQLRYKGINYVKEYSFDPTRNFRADFYLTDFNLLVEVEGGTRGKSRHTTHDGYSTDLIKYNSAQILGFSLLRYTTEQVKKGMALESIELFIKSRNGVLIA</sequence>
<keyword evidence="2" id="KW-1185">Reference proteome</keyword>
<gene>
    <name evidence="1" type="ORF">P255_02961</name>
</gene>
<protein>
    <recommendedName>
        <fullName evidence="3">DUF559 domain-containing protein</fullName>
    </recommendedName>
</protein>
<name>V2VIX7_9GAMM</name>
<evidence type="ECO:0000313" key="1">
    <source>
        <dbReference type="EMBL" id="ESK47479.1"/>
    </source>
</evidence>